<accession>A0A0D7E4F8</accession>
<organism evidence="1 2">
    <name type="scientific">Rhodopseudomonas palustris</name>
    <dbReference type="NCBI Taxonomy" id="1076"/>
    <lineage>
        <taxon>Bacteria</taxon>
        <taxon>Pseudomonadati</taxon>
        <taxon>Pseudomonadota</taxon>
        <taxon>Alphaproteobacteria</taxon>
        <taxon>Hyphomicrobiales</taxon>
        <taxon>Nitrobacteraceae</taxon>
        <taxon>Rhodopseudomonas</taxon>
    </lineage>
</organism>
<dbReference type="OrthoDB" id="8365664at2"/>
<proteinExistence type="predicted"/>
<protein>
    <submittedName>
        <fullName evidence="1">Uncharacterized protein</fullName>
    </submittedName>
</protein>
<dbReference type="PATRIC" id="fig|1076.23.peg.1511"/>
<name>A0A0D7E4F8_RHOPL</name>
<comment type="caution">
    <text evidence="1">The sequence shown here is derived from an EMBL/GenBank/DDBJ whole genome shotgun (WGS) entry which is preliminary data.</text>
</comment>
<sequence length="174" mass="19829">MADVAVTDLDLRFGECRDGELKEGEANAEPIEFDHLDSKISGWLTDLLDWAQKNPYALAAISHMTLIWAVAETGEIRICIEQSCNADFPEKRFPRSRNVEYPRSFHHLGHPMLVDGARARISGELYLDQEGEEFIWTLSNKSGRFGFDRKLEHLINVSDEFQALGVYVKLQFLA</sequence>
<reference evidence="1 2" key="1">
    <citation type="submission" date="2014-11" db="EMBL/GenBank/DDBJ databases">
        <title>Genomics and ecophysiology of heterotrophic nitrogen fixing bacteria isolated from estuarine surface water.</title>
        <authorList>
            <person name="Bentzon-Tilia M."/>
            <person name="Severin I."/>
            <person name="Hansen L.H."/>
            <person name="Riemann L."/>
        </authorList>
    </citation>
    <scope>NUCLEOTIDE SEQUENCE [LARGE SCALE GENOMIC DNA]</scope>
    <source>
        <strain evidence="1 2">BAL398</strain>
    </source>
</reference>
<gene>
    <name evidence="1" type="ORF">OO17_25435</name>
</gene>
<evidence type="ECO:0000313" key="2">
    <source>
        <dbReference type="Proteomes" id="UP000032515"/>
    </source>
</evidence>
<dbReference type="AlphaFoldDB" id="A0A0D7E4F8"/>
<evidence type="ECO:0000313" key="1">
    <source>
        <dbReference type="EMBL" id="KIZ35754.1"/>
    </source>
</evidence>
<dbReference type="EMBL" id="JXXE01000610">
    <property type="protein sequence ID" value="KIZ35754.1"/>
    <property type="molecule type" value="Genomic_DNA"/>
</dbReference>
<dbReference type="Proteomes" id="UP000032515">
    <property type="component" value="Unassembled WGS sequence"/>
</dbReference>
<dbReference type="RefSeq" id="WP_044417123.1">
    <property type="nucleotide sequence ID" value="NZ_JXXE01000610.1"/>
</dbReference>